<organism evidence="1 2">
    <name type="scientific">Loktanella atrilutea</name>
    <dbReference type="NCBI Taxonomy" id="366533"/>
    <lineage>
        <taxon>Bacteria</taxon>
        <taxon>Pseudomonadati</taxon>
        <taxon>Pseudomonadota</taxon>
        <taxon>Alphaproteobacteria</taxon>
        <taxon>Rhodobacterales</taxon>
        <taxon>Roseobacteraceae</taxon>
        <taxon>Loktanella</taxon>
    </lineage>
</organism>
<accession>A0A1M4WAN5</accession>
<reference evidence="2" key="1">
    <citation type="submission" date="2016-11" db="EMBL/GenBank/DDBJ databases">
        <authorList>
            <person name="Varghese N."/>
            <person name="Submissions S."/>
        </authorList>
    </citation>
    <scope>NUCLEOTIDE SEQUENCE [LARGE SCALE GENOMIC DNA]</scope>
    <source>
        <strain evidence="2">DSM 29326</strain>
    </source>
</reference>
<dbReference type="STRING" id="366533.SAMN05444339_10247"/>
<dbReference type="AlphaFoldDB" id="A0A1M4WAN5"/>
<dbReference type="EMBL" id="FQUE01000002">
    <property type="protein sequence ID" value="SHE78220.1"/>
    <property type="molecule type" value="Genomic_DNA"/>
</dbReference>
<keyword evidence="2" id="KW-1185">Reference proteome</keyword>
<evidence type="ECO:0000313" key="1">
    <source>
        <dbReference type="EMBL" id="SHE78220.1"/>
    </source>
</evidence>
<name>A0A1M4WAN5_LOKAT</name>
<proteinExistence type="predicted"/>
<dbReference type="OrthoDB" id="7376100at2"/>
<sequence length="81" mass="8634">MEPAKHVIEKCGGLEATASACERAVSSIRKWMVTKEKRGTGGLIPADCQVILMRASAANGWGLKAEDFFPSDVVGVQAEEV</sequence>
<gene>
    <name evidence="1" type="ORF">SAMN05444339_10247</name>
</gene>
<protein>
    <submittedName>
        <fullName evidence="1">Uncharacterized protein</fullName>
    </submittedName>
</protein>
<dbReference type="RefSeq" id="WP_072856209.1">
    <property type="nucleotide sequence ID" value="NZ_FQUE01000002.1"/>
</dbReference>
<dbReference type="Proteomes" id="UP000183987">
    <property type="component" value="Unassembled WGS sequence"/>
</dbReference>
<evidence type="ECO:0000313" key="2">
    <source>
        <dbReference type="Proteomes" id="UP000183987"/>
    </source>
</evidence>